<evidence type="ECO:0000259" key="1">
    <source>
        <dbReference type="Pfam" id="PF02589"/>
    </source>
</evidence>
<feature type="domain" description="LUD" evidence="1">
    <location>
        <begin position="3"/>
        <end position="192"/>
    </location>
</feature>
<evidence type="ECO:0000313" key="3">
    <source>
        <dbReference type="Proteomes" id="UP001222800"/>
    </source>
</evidence>
<dbReference type="RefSeq" id="WP_277731380.1">
    <property type="nucleotide sequence ID" value="NZ_CP120733.1"/>
</dbReference>
<dbReference type="Pfam" id="PF02589">
    <property type="entry name" value="LUD_dom"/>
    <property type="match status" value="1"/>
</dbReference>
<proteinExistence type="predicted"/>
<organism evidence="2 3">
    <name type="scientific">Tepidibacter hydrothermalis</name>
    <dbReference type="NCBI Taxonomy" id="3036126"/>
    <lineage>
        <taxon>Bacteria</taxon>
        <taxon>Bacillati</taxon>
        <taxon>Bacillota</taxon>
        <taxon>Clostridia</taxon>
        <taxon>Peptostreptococcales</taxon>
        <taxon>Peptostreptococcaceae</taxon>
        <taxon>Tepidibacter</taxon>
    </lineage>
</organism>
<dbReference type="Proteomes" id="UP001222800">
    <property type="component" value="Chromosome"/>
</dbReference>
<dbReference type="InterPro" id="IPR003741">
    <property type="entry name" value="LUD_dom"/>
</dbReference>
<reference evidence="2 3" key="1">
    <citation type="submission" date="2023-03" db="EMBL/GenBank/DDBJ databases">
        <title>Complete genome sequence of Tepidibacter sp. SWIR-1, isolated from a deep-sea hydrothermal vent.</title>
        <authorList>
            <person name="Li X."/>
        </authorList>
    </citation>
    <scope>NUCLEOTIDE SEQUENCE [LARGE SCALE GENOMIC DNA]</scope>
    <source>
        <strain evidence="2 3">SWIR-1</strain>
    </source>
</reference>
<accession>A0ABY8E980</accession>
<sequence>MNNLLENLSKRGIEAKFFETRDELKKDLLNEVNEDDVVAIGGSMSIQEIDVYDELVDKSKEVLWHWKVDPSKRMELLKKAIFSDVYLASTNAILEDGRIINIDGVGNRVASMFFGPKKVILICGINKVCKDYDDAMNRIKTSACPQNARRLNLNVPCAKIDSCVDCKSEQRMCMVTSIIEKKPPTIDFKVYILNEEIGY</sequence>
<dbReference type="EMBL" id="CP120733">
    <property type="protein sequence ID" value="WFD09453.1"/>
    <property type="molecule type" value="Genomic_DNA"/>
</dbReference>
<keyword evidence="3" id="KW-1185">Reference proteome</keyword>
<dbReference type="PANTHER" id="PTHR36179:SF2">
    <property type="entry name" value="LUD DOMAIN-CONTAINING PROTEIN"/>
    <property type="match status" value="1"/>
</dbReference>
<name>A0ABY8E980_9FIRM</name>
<evidence type="ECO:0000313" key="2">
    <source>
        <dbReference type="EMBL" id="WFD09453.1"/>
    </source>
</evidence>
<dbReference type="PANTHER" id="PTHR36179">
    <property type="entry name" value="LUD_DOM DOMAIN-CONTAINING PROTEIN"/>
    <property type="match status" value="1"/>
</dbReference>
<gene>
    <name evidence="2" type="ORF">P4S50_13790</name>
</gene>
<protein>
    <submittedName>
        <fullName evidence="2">Lactate utilization protein</fullName>
    </submittedName>
</protein>